<dbReference type="OrthoDB" id="2987348at2"/>
<dbReference type="GO" id="GO:0004301">
    <property type="term" value="F:epoxide hydrolase activity"/>
    <property type="evidence" value="ECO:0007669"/>
    <property type="project" value="UniProtKB-EC"/>
</dbReference>
<dbReference type="KEGG" id="mlv:CVS47_02293"/>
<feature type="domain" description="AB hydrolase-1" evidence="2">
    <location>
        <begin position="49"/>
        <end position="302"/>
    </location>
</feature>
<dbReference type="PANTHER" id="PTHR43329">
    <property type="entry name" value="EPOXIDE HYDROLASE"/>
    <property type="match status" value="1"/>
</dbReference>
<gene>
    <name evidence="3" type="primary">ephA</name>
    <name evidence="3" type="ORF">CVS47_02293</name>
</gene>
<sequence>MEADRPALCDVAGFGQAGRMSSDAGPVSHLHTGDMVQIDYRDEGPSDGPVVVLLHGYPDIPATWDAVIGMLPPGLRIIRPSLRGVGSSKTLDQRARSGQVAALASDVLELLHALDVRDVVLVGHDWGARAAHAAAALEPELFRGLVTLSTAYGDGRGLTAEQSLADASVAWYRYWLCTDRGAAAFRADPAALTRWAWRHWSPSVELTDSDLEAILTATDTEEFADDVVHYYRHGAGAADGAPVYAETQARLDAWPRIRVPATFLIGTADGCETLAPARANGHLFDGERTLIELDGVGHFIQREQPRAVVDAVVSHLGAPHAD</sequence>
<dbReference type="EMBL" id="CP031423">
    <property type="protein sequence ID" value="AZS37652.1"/>
    <property type="molecule type" value="Genomic_DNA"/>
</dbReference>
<evidence type="ECO:0000259" key="2">
    <source>
        <dbReference type="Pfam" id="PF00561"/>
    </source>
</evidence>
<dbReference type="AlphaFoldDB" id="A0A3Q9IZC0"/>
<evidence type="ECO:0000256" key="1">
    <source>
        <dbReference type="ARBA" id="ARBA00022801"/>
    </source>
</evidence>
<proteinExistence type="predicted"/>
<name>A0A3Q9IZC0_9MICO</name>
<dbReference type="SUPFAM" id="SSF53474">
    <property type="entry name" value="alpha/beta-Hydrolases"/>
    <property type="match status" value="1"/>
</dbReference>
<dbReference type="PRINTS" id="PR00412">
    <property type="entry name" value="EPOXHYDRLASE"/>
</dbReference>
<dbReference type="InterPro" id="IPR000073">
    <property type="entry name" value="AB_hydrolase_1"/>
</dbReference>
<dbReference type="Proteomes" id="UP000276888">
    <property type="component" value="Chromosome"/>
</dbReference>
<evidence type="ECO:0000313" key="4">
    <source>
        <dbReference type="Proteomes" id="UP000276888"/>
    </source>
</evidence>
<keyword evidence="4" id="KW-1185">Reference proteome</keyword>
<keyword evidence="1 3" id="KW-0378">Hydrolase</keyword>
<dbReference type="EC" id="3.3.2.10" evidence="3"/>
<reference evidence="3 4" key="1">
    <citation type="submission" date="2018-08" db="EMBL/GenBank/DDBJ databases">
        <title>Microbacterium lemovicicum sp. nov., a bacterium isolated from a natural uranium-rich soil.</title>
        <authorList>
            <person name="ORTET P."/>
        </authorList>
    </citation>
    <scope>NUCLEOTIDE SEQUENCE [LARGE SCALE GENOMIC DNA]</scope>
    <source>
        <strain evidence="3 4">Viu22</strain>
    </source>
</reference>
<protein>
    <submittedName>
        <fullName evidence="3">Epoxide hydrolase A</fullName>
        <ecNumber evidence="3">3.3.2.10</ecNumber>
    </submittedName>
</protein>
<dbReference type="Pfam" id="PF00561">
    <property type="entry name" value="Abhydrolase_1"/>
    <property type="match status" value="1"/>
</dbReference>
<accession>A0A3Q9IZC0</accession>
<dbReference type="Gene3D" id="3.40.50.1820">
    <property type="entry name" value="alpha/beta hydrolase"/>
    <property type="match status" value="1"/>
</dbReference>
<dbReference type="InterPro" id="IPR029058">
    <property type="entry name" value="AB_hydrolase_fold"/>
</dbReference>
<dbReference type="InterPro" id="IPR000639">
    <property type="entry name" value="Epox_hydrolase-like"/>
</dbReference>
<organism evidence="3 4">
    <name type="scientific">Microbacterium lemovicicum</name>
    <dbReference type="NCBI Taxonomy" id="1072463"/>
    <lineage>
        <taxon>Bacteria</taxon>
        <taxon>Bacillati</taxon>
        <taxon>Actinomycetota</taxon>
        <taxon>Actinomycetes</taxon>
        <taxon>Micrococcales</taxon>
        <taxon>Microbacteriaceae</taxon>
        <taxon>Microbacterium</taxon>
    </lineage>
</organism>
<evidence type="ECO:0000313" key="3">
    <source>
        <dbReference type="EMBL" id="AZS37652.1"/>
    </source>
</evidence>